<dbReference type="InterPro" id="IPR002678">
    <property type="entry name" value="DUF34/NIF3"/>
</dbReference>
<evidence type="ECO:0000256" key="3">
    <source>
        <dbReference type="ARBA" id="ARBA00022112"/>
    </source>
</evidence>
<dbReference type="SUPFAM" id="SSF102705">
    <property type="entry name" value="NIF3 (NGG1p interacting factor 3)-like"/>
    <property type="match status" value="1"/>
</dbReference>
<evidence type="ECO:0000256" key="2">
    <source>
        <dbReference type="ARBA" id="ARBA00011643"/>
    </source>
</evidence>
<evidence type="ECO:0000256" key="5">
    <source>
        <dbReference type="PIRNR" id="PIRNR037489"/>
    </source>
</evidence>
<feature type="binding site" evidence="6">
    <location>
        <position position="293"/>
    </location>
    <ligand>
        <name>a divalent metal cation</name>
        <dbReference type="ChEBI" id="CHEBI:60240"/>
        <label>1</label>
    </ligand>
</feature>
<evidence type="ECO:0000256" key="6">
    <source>
        <dbReference type="PIRSR" id="PIRSR602678-1"/>
    </source>
</evidence>
<dbReference type="PANTHER" id="PTHR13799">
    <property type="entry name" value="NGG1 INTERACTING FACTOR 3"/>
    <property type="match status" value="1"/>
</dbReference>
<sequence length="341" mass="35652">MRVADLIARIEAVADPARAASWDRSGVQIAGTVPSCARLAVTLDPLPDVVAQALDWGAEVVLTHHPLTLSPRLPDRLDDYHRVLALTLASGATLYSAHTSLDVVTDGPAGWLADALTLTGRRVLEPAGRAAHLALRFVAKGRAEALQVALAALPGLTAYALGPDGVEAVCPARLRPRAQAAALAAVPEAALAAVQELVEPAEVYGYGLIGDLPAPATPQALLARLGELLPRSFFTLAGTLPDRISRLAYCPGSGADMASRAFAAGADVYVTGDLKYHQAQAVPAGRCLIDVGHFSLEEVMTRRFAALLAAECGPDGPEVRYFPGRDPMAACRPDAQAGRDE</sequence>
<comment type="subunit">
    <text evidence="2">Homohexamer.</text>
</comment>
<comment type="caution">
    <text evidence="7">The sequence shown here is derived from an EMBL/GenBank/DDBJ whole genome shotgun (WGS) entry which is preliminary data.</text>
</comment>
<evidence type="ECO:0000313" key="8">
    <source>
        <dbReference type="Proteomes" id="UP000006272"/>
    </source>
</evidence>
<dbReference type="FunFam" id="3.40.1390.30:FF:000001">
    <property type="entry name" value="GTP cyclohydrolase 1 type 2"/>
    <property type="match status" value="1"/>
</dbReference>
<comment type="similarity">
    <text evidence="1 5">Belongs to the GTP cyclohydrolase I type 2/NIF3 family.</text>
</comment>
<reference evidence="7 8" key="1">
    <citation type="submission" date="2012-07" db="EMBL/GenBank/DDBJ databases">
        <title>Draft genome sequence of Desulfovibrio magneticus str. Maddingley MBC34 obtained from a metagenomic sequence of a methanogenic enrichment isolated from coal-seam formation water in Victoria, Australia.</title>
        <authorList>
            <person name="Greenfield P."/>
            <person name="Hendry P."/>
            <person name="Li D."/>
            <person name="Rosewarne C.P."/>
            <person name="Tran-Dinh N."/>
            <person name="Elbourne L.D.H."/>
            <person name="Paulsen I.T."/>
            <person name="Midgley D.J."/>
        </authorList>
    </citation>
    <scope>NUCLEOTIDE SEQUENCE [LARGE SCALE GENOMIC DNA]</scope>
    <source>
        <strain evidence="8">Maddingley MBC34</strain>
    </source>
</reference>
<feature type="binding site" evidence="6">
    <location>
        <position position="64"/>
    </location>
    <ligand>
        <name>a divalent metal cation</name>
        <dbReference type="ChEBI" id="CHEBI:60240"/>
        <label>2</label>
    </ligand>
</feature>
<evidence type="ECO:0000256" key="4">
    <source>
        <dbReference type="ARBA" id="ARBA00022723"/>
    </source>
</evidence>
<dbReference type="PATRIC" id="fig|1206767.3.peg.2008"/>
<name>K6GDP6_9BACT</name>
<dbReference type="GO" id="GO:0005737">
    <property type="term" value="C:cytoplasm"/>
    <property type="evidence" value="ECO:0007669"/>
    <property type="project" value="TreeGrafter"/>
</dbReference>
<dbReference type="PANTHER" id="PTHR13799:SF14">
    <property type="entry name" value="GTP CYCLOHYDROLASE 1 TYPE 2 HOMOLOG"/>
    <property type="match status" value="1"/>
</dbReference>
<protein>
    <recommendedName>
        <fullName evidence="3 5">GTP cyclohydrolase 1 type 2 homolog</fullName>
    </recommendedName>
</protein>
<dbReference type="Gene3D" id="3.40.1390.30">
    <property type="entry name" value="NIF3 (NGG1p interacting factor 3)-like"/>
    <property type="match status" value="2"/>
</dbReference>
<organism evidence="7 8">
    <name type="scientific">Solidesulfovibrio magneticus str. Maddingley MBC34</name>
    <dbReference type="NCBI Taxonomy" id="1206767"/>
    <lineage>
        <taxon>Bacteria</taxon>
        <taxon>Pseudomonadati</taxon>
        <taxon>Thermodesulfobacteriota</taxon>
        <taxon>Desulfovibrionia</taxon>
        <taxon>Desulfovibrionales</taxon>
        <taxon>Desulfovibrionaceae</taxon>
        <taxon>Solidesulfovibrio</taxon>
    </lineage>
</organism>
<dbReference type="GO" id="GO:0046872">
    <property type="term" value="F:metal ion binding"/>
    <property type="evidence" value="ECO:0007669"/>
    <property type="project" value="UniProtKB-UniRule"/>
</dbReference>
<dbReference type="PIRSF" id="PIRSF037489">
    <property type="entry name" value="UCP037489_NIF3_YqfO"/>
    <property type="match status" value="1"/>
</dbReference>
<dbReference type="EMBL" id="ALAO01000161">
    <property type="protein sequence ID" value="EKO39209.1"/>
    <property type="molecule type" value="Genomic_DNA"/>
</dbReference>
<dbReference type="AlphaFoldDB" id="K6GDP6"/>
<feature type="binding site" evidence="6">
    <location>
        <position position="102"/>
    </location>
    <ligand>
        <name>a divalent metal cation</name>
        <dbReference type="ChEBI" id="CHEBI:60240"/>
        <label>1</label>
    </ligand>
</feature>
<feature type="binding site" evidence="6">
    <location>
        <position position="65"/>
    </location>
    <ligand>
        <name>a divalent metal cation</name>
        <dbReference type="ChEBI" id="CHEBI:60240"/>
        <label>1</label>
    </ligand>
</feature>
<gene>
    <name evidence="7" type="ORF">B193_2061</name>
</gene>
<dbReference type="Proteomes" id="UP000006272">
    <property type="component" value="Unassembled WGS sequence"/>
</dbReference>
<dbReference type="InterPro" id="IPR017221">
    <property type="entry name" value="DUF34/NIF3_bac"/>
</dbReference>
<keyword evidence="4 5" id="KW-0479">Metal-binding</keyword>
<dbReference type="InterPro" id="IPR036069">
    <property type="entry name" value="DUF34/NIF3_sf"/>
</dbReference>
<dbReference type="Pfam" id="PF01784">
    <property type="entry name" value="DUF34_NIF3"/>
    <property type="match status" value="1"/>
</dbReference>
<accession>K6GDP6</accession>
<proteinExistence type="inferred from homology"/>
<evidence type="ECO:0000256" key="1">
    <source>
        <dbReference type="ARBA" id="ARBA00006964"/>
    </source>
</evidence>
<feature type="binding site" evidence="6">
    <location>
        <position position="297"/>
    </location>
    <ligand>
        <name>a divalent metal cation</name>
        <dbReference type="ChEBI" id="CHEBI:60240"/>
        <label>1</label>
    </ligand>
</feature>
<evidence type="ECO:0000313" key="7">
    <source>
        <dbReference type="EMBL" id="EKO39209.1"/>
    </source>
</evidence>